<dbReference type="SUPFAM" id="SSF52540">
    <property type="entry name" value="P-loop containing nucleoside triphosphate hydrolases"/>
    <property type="match status" value="1"/>
</dbReference>
<dbReference type="InterPro" id="IPR027417">
    <property type="entry name" value="P-loop_NTPase"/>
</dbReference>
<dbReference type="AlphaFoldDB" id="X1L9I1"/>
<dbReference type="PANTHER" id="PTHR43394">
    <property type="entry name" value="ATP-DEPENDENT PERMEASE MDL1, MITOCHONDRIAL"/>
    <property type="match status" value="1"/>
</dbReference>
<dbReference type="GO" id="GO:0090374">
    <property type="term" value="P:oligopeptide export from mitochondrion"/>
    <property type="evidence" value="ECO:0007669"/>
    <property type="project" value="TreeGrafter"/>
</dbReference>
<organism evidence="2">
    <name type="scientific">marine sediment metagenome</name>
    <dbReference type="NCBI Taxonomy" id="412755"/>
    <lineage>
        <taxon>unclassified sequences</taxon>
        <taxon>metagenomes</taxon>
        <taxon>ecological metagenomes</taxon>
    </lineage>
</organism>
<dbReference type="Gene3D" id="3.40.50.300">
    <property type="entry name" value="P-loop containing nucleotide triphosphate hydrolases"/>
    <property type="match status" value="1"/>
</dbReference>
<dbReference type="GO" id="GO:0005743">
    <property type="term" value="C:mitochondrial inner membrane"/>
    <property type="evidence" value="ECO:0007669"/>
    <property type="project" value="TreeGrafter"/>
</dbReference>
<dbReference type="InterPro" id="IPR039421">
    <property type="entry name" value="Type_1_exporter"/>
</dbReference>
<dbReference type="PANTHER" id="PTHR43394:SF1">
    <property type="entry name" value="ATP-BINDING CASSETTE SUB-FAMILY B MEMBER 10, MITOCHONDRIAL"/>
    <property type="match status" value="1"/>
</dbReference>
<dbReference type="Pfam" id="PF00005">
    <property type="entry name" value="ABC_tran"/>
    <property type="match status" value="1"/>
</dbReference>
<dbReference type="EMBL" id="BARU01046070">
    <property type="protein sequence ID" value="GAH99074.1"/>
    <property type="molecule type" value="Genomic_DNA"/>
</dbReference>
<protein>
    <recommendedName>
        <fullName evidence="1">ABC transporter domain-containing protein</fullName>
    </recommendedName>
</protein>
<evidence type="ECO:0000313" key="2">
    <source>
        <dbReference type="EMBL" id="GAH99074.1"/>
    </source>
</evidence>
<dbReference type="GO" id="GO:0016887">
    <property type="term" value="F:ATP hydrolysis activity"/>
    <property type="evidence" value="ECO:0007669"/>
    <property type="project" value="InterPro"/>
</dbReference>
<name>X1L9I1_9ZZZZ</name>
<sequence>MLQQTYLFAGTIAENTAYGRPDASPRRIMADGYDTMLGRRGHDLSDGERQRVAIARAILKDPRILIFDEATSSVDTQTEEKIQEAIARLVRGRTTIAHRLSTLRTADRLVIVDEG</sequence>
<proteinExistence type="predicted"/>
<feature type="domain" description="ABC transporter" evidence="1">
    <location>
        <begin position="32"/>
        <end position="72"/>
    </location>
</feature>
<evidence type="ECO:0000259" key="1">
    <source>
        <dbReference type="Pfam" id="PF00005"/>
    </source>
</evidence>
<dbReference type="GO" id="GO:0015421">
    <property type="term" value="F:ABC-type oligopeptide transporter activity"/>
    <property type="evidence" value="ECO:0007669"/>
    <property type="project" value="TreeGrafter"/>
</dbReference>
<comment type="caution">
    <text evidence="2">The sequence shown here is derived from an EMBL/GenBank/DDBJ whole genome shotgun (WGS) entry which is preliminary data.</text>
</comment>
<gene>
    <name evidence="2" type="ORF">S03H2_69646</name>
</gene>
<accession>X1L9I1</accession>
<feature type="non-terminal residue" evidence="2">
    <location>
        <position position="115"/>
    </location>
</feature>
<dbReference type="InterPro" id="IPR003439">
    <property type="entry name" value="ABC_transporter-like_ATP-bd"/>
</dbReference>
<reference evidence="2" key="1">
    <citation type="journal article" date="2014" name="Front. Microbiol.">
        <title>High frequency of phylogenetically diverse reductive dehalogenase-homologous genes in deep subseafloor sedimentary metagenomes.</title>
        <authorList>
            <person name="Kawai M."/>
            <person name="Futagami T."/>
            <person name="Toyoda A."/>
            <person name="Takaki Y."/>
            <person name="Nishi S."/>
            <person name="Hori S."/>
            <person name="Arai W."/>
            <person name="Tsubouchi T."/>
            <person name="Morono Y."/>
            <person name="Uchiyama I."/>
            <person name="Ito T."/>
            <person name="Fujiyama A."/>
            <person name="Inagaki F."/>
            <person name="Takami H."/>
        </authorList>
    </citation>
    <scope>NUCLEOTIDE SEQUENCE</scope>
    <source>
        <strain evidence="2">Expedition CK06-06</strain>
    </source>
</reference>
<dbReference type="GO" id="GO:0005524">
    <property type="term" value="F:ATP binding"/>
    <property type="evidence" value="ECO:0007669"/>
    <property type="project" value="InterPro"/>
</dbReference>